<evidence type="ECO:0000256" key="10">
    <source>
        <dbReference type="ARBA" id="ARBA00022842"/>
    </source>
</evidence>
<dbReference type="Gene3D" id="3.10.580.10">
    <property type="entry name" value="CBS-domain"/>
    <property type="match status" value="1"/>
</dbReference>
<dbReference type="GO" id="GO:0046872">
    <property type="term" value="F:metal ion binding"/>
    <property type="evidence" value="ECO:0007669"/>
    <property type="project" value="UniProtKB-KW"/>
</dbReference>
<dbReference type="PROSITE" id="PS51371">
    <property type="entry name" value="CBS"/>
    <property type="match status" value="2"/>
</dbReference>
<keyword evidence="8" id="KW-0677">Repeat</keyword>
<keyword evidence="15 20" id="KW-0472">Membrane</keyword>
<gene>
    <name evidence="24" type="ORF">BE221DRAFT_197126</name>
</gene>
<keyword evidence="12 20" id="KW-1133">Transmembrane helix</keyword>
<evidence type="ECO:0000256" key="4">
    <source>
        <dbReference type="ARBA" id="ARBA00009476"/>
    </source>
</evidence>
<feature type="transmembrane region" description="Helical" evidence="20">
    <location>
        <begin position="116"/>
        <end position="136"/>
    </location>
</feature>
<evidence type="ECO:0000256" key="5">
    <source>
        <dbReference type="ARBA" id="ARBA00022448"/>
    </source>
</evidence>
<comment type="similarity">
    <text evidence="4 20">Belongs to the chloride channel (TC 2.A.49) family.</text>
</comment>
<evidence type="ECO:0000256" key="6">
    <source>
        <dbReference type="ARBA" id="ARBA00022692"/>
    </source>
</evidence>
<dbReference type="GO" id="GO:0005254">
    <property type="term" value="F:chloride channel activity"/>
    <property type="evidence" value="ECO:0007669"/>
    <property type="project" value="UniProtKB-UniRule"/>
</dbReference>
<dbReference type="InterPro" id="IPR046342">
    <property type="entry name" value="CBS_dom_sf"/>
</dbReference>
<keyword evidence="10" id="KW-0460">Magnesium</keyword>
<evidence type="ECO:0000256" key="12">
    <source>
        <dbReference type="ARBA" id="ARBA00022989"/>
    </source>
</evidence>
<comment type="caution">
    <text evidence="20">Lacks conserved residue(s) required for the propagation of feature annotation.</text>
</comment>
<dbReference type="Pfam" id="PF00481">
    <property type="entry name" value="PP2C"/>
    <property type="match status" value="2"/>
</dbReference>
<dbReference type="SMART" id="SM00116">
    <property type="entry name" value="CBS"/>
    <property type="match status" value="2"/>
</dbReference>
<keyword evidence="17 20" id="KW-0868">Chloride</keyword>
<dbReference type="InterPro" id="IPR051280">
    <property type="entry name" value="Cl-channel/antiporter"/>
</dbReference>
<accession>A0A1Y5IGT4</accession>
<evidence type="ECO:0000256" key="3">
    <source>
        <dbReference type="ARBA" id="ARBA00004141"/>
    </source>
</evidence>
<dbReference type="GO" id="GO:0004721">
    <property type="term" value="F:phosphoprotein phosphatase activity"/>
    <property type="evidence" value="ECO:0007669"/>
    <property type="project" value="UniProtKB-KW"/>
</dbReference>
<dbReference type="PROSITE" id="PS01032">
    <property type="entry name" value="PPM_1"/>
    <property type="match status" value="1"/>
</dbReference>
<evidence type="ECO:0000256" key="21">
    <source>
        <dbReference type="SAM" id="MobiDB-lite"/>
    </source>
</evidence>
<dbReference type="AlphaFoldDB" id="A0A1Y5IGT4"/>
<sequence length="1259" mass="138729">MADDDHGVELQRLAMDESSSGATRAQTVRATSATMLARASNSQDSLHARDAEPTNYVPSAPALVGQVVGGNETDAAHLRLQRMAAFESHDYDPIDNDLEEDALRARDREDYRREIWWKWATSAMIGMVMGFIAFVVDGLVDKLNLFRYGVIGDKVGTDGYARFVAWLLHVIVSLSYVEPLAAGSGIPELKTYLNGVHLKGLLRLKTAVAKLGGIAFSIGAGLIAGKEGPFVHGGGLVGGGLSAFGSNTLGFRLKKPAWFRDDRNKRDFVAIGTATGVAVAFAAPIGGMLFTVEEGASFYNSDMLWRGFLATCTGVLTMHWLEQLDFDANDFARARFGTHRDFGLYTDNEADYSRNYWWYFWEVPIFILIGACGGLLGAAFVKMNVRITKWRALHIPVTDKRKRLLEVITIAGITSTLFFFFMSVSPCKDVPTPLMPGSIDDLGVISNTTFEYGEETRDEIRKDFFKQLYCPDGQYSVYGQLFYNPLSTSFKFLLHLGEVGEFGVDGEHPFPISALIWYFLLTFSLMTITYGIGAPTGLFVPSLAVGASFGQLVGRIVASIASHRGSEVRINLHAYAIIGAAANLGGATRMTISITVLVMETTGSMQLIIPLMLTIFTAKAVGDKYTHGIYDTHIKIRGAPFLEEPELAGPAADKLRVNEAMADDLVTLQPVMPISDLLQVLTTTSHGAYPVTEQPPAYAGEEFELHGSITRNLLLKMLLHRISFVPTVGGRSDDGRLFSTQRERDELLEQLKQIPFKVPSAREVAHRVSDEDIQTMSVDLRSFMQRHPFVVHGDARLSRAYRQFRTMGLRHMYVMPSRPRVVGLLTRKDIIDERSSLTLGLYARGLAHPRARTVSRSFEPEFDPRDASARDVDGADDAKDERQTHLPYIPYYSNNANTGDDDGDAHATIPELDGRTAFFAVFDGHGGKEVALYAARHLHESLKETEGFEGDGDALKGALEESFLALDRRMLSKEAASELRALRSGSGEEEDGALGGLVRTGANAEEQRNRRAEINAKLRAALIEQMKEQDPNIDERDIKFDFELEDSDFDEPQPSSSEDGGVDALDRWSGPQAGATSVVVCIRGNNAYCANAGDSRAVFSRKGGVAEDMSNDHKPMNEEERKRIMNAGGFVSEGRVNGSLALSRALGDFEYKRNKDLSEKEQAVTAFPEIREFELREGDEFMILACDGIWDVMSSQECVTFVRERLIAGAKSETFKISRVCEELCDACLAPDTRGSGLGCDNMSVVIVLLQKFWQPTSA</sequence>
<dbReference type="PRINTS" id="PR00762">
    <property type="entry name" value="CLCHANNEL"/>
</dbReference>
<feature type="transmembrane region" description="Helical" evidence="20">
    <location>
        <begin position="404"/>
        <end position="424"/>
    </location>
</feature>
<evidence type="ECO:0000256" key="1">
    <source>
        <dbReference type="ARBA" id="ARBA00001936"/>
    </source>
</evidence>
<feature type="domain" description="CBS" evidence="22">
    <location>
        <begin position="784"/>
        <end position="841"/>
    </location>
</feature>
<dbReference type="SUPFAM" id="SSF81606">
    <property type="entry name" value="PP2C-like"/>
    <property type="match status" value="1"/>
</dbReference>
<keyword evidence="14 18" id="KW-0129">CBS domain</keyword>
<dbReference type="SUPFAM" id="SSF54631">
    <property type="entry name" value="CBS-domain pair"/>
    <property type="match status" value="1"/>
</dbReference>
<dbReference type="EMBL" id="KZ155772">
    <property type="protein sequence ID" value="OUS48770.1"/>
    <property type="molecule type" value="Genomic_DNA"/>
</dbReference>
<evidence type="ECO:0000313" key="24">
    <source>
        <dbReference type="EMBL" id="OUS48770.1"/>
    </source>
</evidence>
<keyword evidence="13 20" id="KW-0406">Ion transport</keyword>
<keyword evidence="9 19" id="KW-0378">Hydrolase</keyword>
<evidence type="ECO:0000256" key="13">
    <source>
        <dbReference type="ARBA" id="ARBA00023065"/>
    </source>
</evidence>
<comment type="subcellular location">
    <subcellularLocation>
        <location evidence="3 20">Membrane</location>
        <topology evidence="3 20">Multi-pass membrane protein</topology>
    </subcellularLocation>
</comment>
<dbReference type="Pfam" id="PF00571">
    <property type="entry name" value="CBS"/>
    <property type="match status" value="1"/>
</dbReference>
<organism evidence="24">
    <name type="scientific">Ostreococcus tauri</name>
    <name type="common">Marine green alga</name>
    <dbReference type="NCBI Taxonomy" id="70448"/>
    <lineage>
        <taxon>Eukaryota</taxon>
        <taxon>Viridiplantae</taxon>
        <taxon>Chlorophyta</taxon>
        <taxon>Mamiellophyceae</taxon>
        <taxon>Mamiellales</taxon>
        <taxon>Bathycoccaceae</taxon>
        <taxon>Ostreococcus</taxon>
    </lineage>
</organism>
<evidence type="ECO:0000256" key="15">
    <source>
        <dbReference type="ARBA" id="ARBA00023136"/>
    </source>
</evidence>
<evidence type="ECO:0000256" key="14">
    <source>
        <dbReference type="ARBA" id="ARBA00023122"/>
    </source>
</evidence>
<dbReference type="InterPro" id="IPR001807">
    <property type="entry name" value="ClC"/>
</dbReference>
<dbReference type="Gene3D" id="1.10.3080.10">
    <property type="entry name" value="Clc chloride channel"/>
    <property type="match status" value="1"/>
</dbReference>
<dbReference type="SMART" id="SM00332">
    <property type="entry name" value="PP2Cc"/>
    <property type="match status" value="1"/>
</dbReference>
<evidence type="ECO:0000256" key="9">
    <source>
        <dbReference type="ARBA" id="ARBA00022801"/>
    </source>
</evidence>
<dbReference type="Pfam" id="PF00654">
    <property type="entry name" value="Voltage_CLC"/>
    <property type="match status" value="1"/>
</dbReference>
<proteinExistence type="inferred from homology"/>
<dbReference type="PROSITE" id="PS51746">
    <property type="entry name" value="PPM_2"/>
    <property type="match status" value="1"/>
</dbReference>
<feature type="domain" description="CBS" evidence="22">
    <location>
        <begin position="661"/>
        <end position="724"/>
    </location>
</feature>
<dbReference type="GO" id="GO:0016020">
    <property type="term" value="C:membrane"/>
    <property type="evidence" value="ECO:0007669"/>
    <property type="project" value="UniProtKB-SubCell"/>
</dbReference>
<keyword evidence="11 19" id="KW-0904">Protein phosphatase</keyword>
<dbReference type="InterPro" id="IPR036457">
    <property type="entry name" value="PPM-type-like_dom_sf"/>
</dbReference>
<evidence type="ECO:0000256" key="19">
    <source>
        <dbReference type="RuleBase" id="RU003465"/>
    </source>
</evidence>
<dbReference type="Proteomes" id="UP000195557">
    <property type="component" value="Unassembled WGS sequence"/>
</dbReference>
<keyword evidence="16" id="KW-0464">Manganese</keyword>
<evidence type="ECO:0000256" key="18">
    <source>
        <dbReference type="PROSITE-ProRule" id="PRU00703"/>
    </source>
</evidence>
<name>A0A1Y5IGT4_OSTTA</name>
<evidence type="ECO:0000256" key="8">
    <source>
        <dbReference type="ARBA" id="ARBA00022737"/>
    </source>
</evidence>
<dbReference type="InterPro" id="IPR000644">
    <property type="entry name" value="CBS_dom"/>
</dbReference>
<feature type="transmembrane region" description="Helical" evidence="20">
    <location>
        <begin position="268"/>
        <end position="291"/>
    </location>
</feature>
<feature type="transmembrane region" description="Helical" evidence="20">
    <location>
        <begin position="207"/>
        <end position="225"/>
    </location>
</feature>
<comment type="cofactor">
    <cofactor evidence="1">
        <name>Mn(2+)</name>
        <dbReference type="ChEBI" id="CHEBI:29035"/>
    </cofactor>
</comment>
<evidence type="ECO:0000256" key="7">
    <source>
        <dbReference type="ARBA" id="ARBA00022723"/>
    </source>
</evidence>
<feature type="domain" description="PPM-type phosphatase" evidence="23">
    <location>
        <begin position="888"/>
        <end position="1250"/>
    </location>
</feature>
<reference evidence="24" key="1">
    <citation type="submission" date="2017-04" db="EMBL/GenBank/DDBJ databases">
        <title>Population genomics of picophytoplankton unveils novel chromosome hypervariability.</title>
        <authorList>
            <consortium name="DOE Joint Genome Institute"/>
            <person name="Blanc-Mathieu R."/>
            <person name="Krasovec M."/>
            <person name="Hebrard M."/>
            <person name="Yau S."/>
            <person name="Desgranges E."/>
            <person name="Martin J."/>
            <person name="Schackwitz W."/>
            <person name="Kuo A."/>
            <person name="Salin G."/>
            <person name="Donnadieu C."/>
            <person name="Desdevises Y."/>
            <person name="Sanchez-Ferandin S."/>
            <person name="Moreau H."/>
            <person name="Rivals E."/>
            <person name="Grigoriev I.V."/>
            <person name="Grimsley N."/>
            <person name="Eyre-Walker A."/>
            <person name="Piganeau G."/>
        </authorList>
    </citation>
    <scope>NUCLEOTIDE SEQUENCE [LARGE SCALE GENOMIC DNA]</scope>
    <source>
        <strain evidence="24">RCC 1115</strain>
    </source>
</reference>
<evidence type="ECO:0000256" key="2">
    <source>
        <dbReference type="ARBA" id="ARBA00001946"/>
    </source>
</evidence>
<dbReference type="SUPFAM" id="SSF81340">
    <property type="entry name" value="Clc chloride channel"/>
    <property type="match status" value="1"/>
</dbReference>
<dbReference type="Gene3D" id="3.60.40.10">
    <property type="entry name" value="PPM-type phosphatase domain"/>
    <property type="match status" value="1"/>
</dbReference>
<dbReference type="InterPro" id="IPR001932">
    <property type="entry name" value="PPM-type_phosphatase-like_dom"/>
</dbReference>
<feature type="transmembrane region" description="Helical" evidence="20">
    <location>
        <begin position="163"/>
        <end position="186"/>
    </location>
</feature>
<comment type="cofactor">
    <cofactor evidence="2">
        <name>Mg(2+)</name>
        <dbReference type="ChEBI" id="CHEBI:18420"/>
    </cofactor>
</comment>
<evidence type="ECO:0000256" key="20">
    <source>
        <dbReference type="RuleBase" id="RU361221"/>
    </source>
</evidence>
<feature type="transmembrane region" description="Helical" evidence="20">
    <location>
        <begin position="358"/>
        <end position="383"/>
    </location>
</feature>
<evidence type="ECO:0000256" key="16">
    <source>
        <dbReference type="ARBA" id="ARBA00023211"/>
    </source>
</evidence>
<dbReference type="InterPro" id="IPR000222">
    <property type="entry name" value="PP2C_BS"/>
</dbReference>
<comment type="similarity">
    <text evidence="19">Belongs to the PP2C family.</text>
</comment>
<evidence type="ECO:0000259" key="23">
    <source>
        <dbReference type="PROSITE" id="PS51746"/>
    </source>
</evidence>
<keyword evidence="5 20" id="KW-0813">Transport</keyword>
<dbReference type="CDD" id="cd00143">
    <property type="entry name" value="PP2Cc"/>
    <property type="match status" value="1"/>
</dbReference>
<dbReference type="InterPro" id="IPR014743">
    <property type="entry name" value="Cl-channel_core"/>
</dbReference>
<feature type="region of interest" description="Disordered" evidence="21">
    <location>
        <begin position="857"/>
        <end position="884"/>
    </location>
</feature>
<evidence type="ECO:0000259" key="22">
    <source>
        <dbReference type="PROSITE" id="PS51371"/>
    </source>
</evidence>
<dbReference type="PANTHER" id="PTHR11689:SF136">
    <property type="entry name" value="H(+)_CL(-) EXCHANGE TRANSPORTER 7"/>
    <property type="match status" value="1"/>
</dbReference>
<evidence type="ECO:0000256" key="17">
    <source>
        <dbReference type="ARBA" id="ARBA00023214"/>
    </source>
</evidence>
<dbReference type="eggNOG" id="KOG0474">
    <property type="taxonomic scope" value="Eukaryota"/>
</dbReference>
<keyword evidence="7" id="KW-0479">Metal-binding</keyword>
<evidence type="ECO:0000256" key="11">
    <source>
        <dbReference type="ARBA" id="ARBA00022912"/>
    </source>
</evidence>
<protein>
    <recommendedName>
        <fullName evidence="20">Chloride channel protein</fullName>
    </recommendedName>
</protein>
<keyword evidence="6 20" id="KW-0812">Transmembrane</keyword>
<feature type="compositionally biased region" description="Basic and acidic residues" evidence="21">
    <location>
        <begin position="858"/>
        <end position="884"/>
    </location>
</feature>
<dbReference type="PANTHER" id="PTHR11689">
    <property type="entry name" value="CHLORIDE CHANNEL PROTEIN CLC FAMILY MEMBER"/>
    <property type="match status" value="1"/>
</dbReference>